<protein>
    <recommendedName>
        <fullName evidence="2">DUF5899 domain-containing protein</fullName>
    </recommendedName>
</protein>
<proteinExistence type="predicted"/>
<dbReference type="Pfam" id="PF19251">
    <property type="entry name" value="DUF5899"/>
    <property type="match status" value="1"/>
</dbReference>
<accession>A0A6C0CN76</accession>
<feature type="region of interest" description="Disordered" evidence="1">
    <location>
        <begin position="182"/>
        <end position="250"/>
    </location>
</feature>
<organism evidence="3">
    <name type="scientific">viral metagenome</name>
    <dbReference type="NCBI Taxonomy" id="1070528"/>
    <lineage>
        <taxon>unclassified sequences</taxon>
        <taxon>metagenomes</taxon>
        <taxon>organismal metagenomes</taxon>
    </lineage>
</organism>
<evidence type="ECO:0000313" key="3">
    <source>
        <dbReference type="EMBL" id="QHT05572.1"/>
    </source>
</evidence>
<sequence>MADPVSIAAIAGLAYLGKRFSDKKESDIRIQNEMDEDTEIFTPEVPDEIPLDDSLDRIPQRKLETSNFSDIVPQSRSSGGELLEMRNRMFDNGRMNNLSPIEKQLVGPGLGVGPEVPAYGGQHQLFRVNPENVGAYRLTTLPGRSGPAFDISGGRRGQSGDVAQNRPEKTAYLFERRPVQPGRAQGMTGVTVRSEHEQTKRLTNRSQTGARTDNLGFNGAKRIISGTTLAQDPTRNKKDGNTEQYGYNNNPAPSIHKFAHGYVNSPATKIGEKRTYGSGYTADELFAHGFRPDDRRGKANRMGNAGRMNVRAGPLNQGGMPTAARTDQTRIDGRVNSADGAWTQQYTNNAYHNFNAFKGQYNPNASNSSLGIAKKQLSTNPVTQNYF</sequence>
<reference evidence="3" key="1">
    <citation type="journal article" date="2020" name="Nature">
        <title>Giant virus diversity and host interactions through global metagenomics.</title>
        <authorList>
            <person name="Schulz F."/>
            <person name="Roux S."/>
            <person name="Paez-Espino D."/>
            <person name="Jungbluth S."/>
            <person name="Walsh D.A."/>
            <person name="Denef V.J."/>
            <person name="McMahon K.D."/>
            <person name="Konstantinidis K.T."/>
            <person name="Eloe-Fadrosh E.A."/>
            <person name="Kyrpides N.C."/>
            <person name="Woyke T."/>
        </authorList>
    </citation>
    <scope>NUCLEOTIDE SEQUENCE</scope>
    <source>
        <strain evidence="3">GVMAG-M-3300021389-45</strain>
    </source>
</reference>
<dbReference type="EMBL" id="MN739457">
    <property type="protein sequence ID" value="QHT05572.1"/>
    <property type="molecule type" value="Genomic_DNA"/>
</dbReference>
<dbReference type="InterPro" id="IPR045418">
    <property type="entry name" value="P2_DUF5899"/>
</dbReference>
<feature type="domain" description="DUF5899" evidence="2">
    <location>
        <begin position="81"/>
        <end position="215"/>
    </location>
</feature>
<feature type="region of interest" description="Disordered" evidence="1">
    <location>
        <begin position="305"/>
        <end position="324"/>
    </location>
</feature>
<dbReference type="AlphaFoldDB" id="A0A6C0CN76"/>
<evidence type="ECO:0000259" key="2">
    <source>
        <dbReference type="Pfam" id="PF19251"/>
    </source>
</evidence>
<evidence type="ECO:0000256" key="1">
    <source>
        <dbReference type="SAM" id="MobiDB-lite"/>
    </source>
</evidence>
<name>A0A6C0CN76_9ZZZZ</name>